<dbReference type="InterPro" id="IPR000182">
    <property type="entry name" value="GNAT_dom"/>
</dbReference>
<dbReference type="PANTHER" id="PTHR43233">
    <property type="entry name" value="FAMILY N-ACETYLTRANSFERASE, PUTATIVE (AFU_ORTHOLOGUE AFUA_6G03350)-RELATED"/>
    <property type="match status" value="1"/>
</dbReference>
<evidence type="ECO:0000313" key="2">
    <source>
        <dbReference type="EMBL" id="KAK0647477.1"/>
    </source>
</evidence>
<dbReference type="PANTHER" id="PTHR43233:SF1">
    <property type="entry name" value="FAMILY N-ACETYLTRANSFERASE, PUTATIVE (AFU_ORTHOLOGUE AFUA_6G03350)-RELATED"/>
    <property type="match status" value="1"/>
</dbReference>
<reference evidence="2" key="1">
    <citation type="submission" date="2023-06" db="EMBL/GenBank/DDBJ databases">
        <title>Multi-omics analyses reveal the molecular pathogenesis toolkit of Lasiodiplodia hormozganensis, a cross-kingdom pathogen.</title>
        <authorList>
            <person name="Felix C."/>
            <person name="Meneses R."/>
            <person name="Goncalves M.F.M."/>
            <person name="Tilleman L."/>
            <person name="Duarte A.S."/>
            <person name="Jorrin-Novo J.V."/>
            <person name="Van De Peer Y."/>
            <person name="Deforce D."/>
            <person name="Van Nieuwerburgh F."/>
            <person name="Esteves A.C."/>
            <person name="Alves A."/>
        </authorList>
    </citation>
    <scope>NUCLEOTIDE SEQUENCE</scope>
    <source>
        <strain evidence="2">CBS 339.90</strain>
    </source>
</reference>
<feature type="domain" description="N-acetyltransferase" evidence="1">
    <location>
        <begin position="86"/>
        <end position="173"/>
    </location>
</feature>
<accession>A0AA39Y7H2</accession>
<dbReference type="AlphaFoldDB" id="A0AA39Y7H2"/>
<dbReference type="InterPro" id="IPR053144">
    <property type="entry name" value="Acetyltransferase_Butenolide"/>
</dbReference>
<proteinExistence type="predicted"/>
<protein>
    <recommendedName>
        <fullName evidence="1">N-acetyltransferase domain-containing protein</fullName>
    </recommendedName>
</protein>
<keyword evidence="3" id="KW-1185">Reference proteome</keyword>
<dbReference type="Proteomes" id="UP001175001">
    <property type="component" value="Unassembled WGS sequence"/>
</dbReference>
<dbReference type="PROSITE" id="PS51186">
    <property type="entry name" value="GNAT"/>
    <property type="match status" value="1"/>
</dbReference>
<dbReference type="Gene3D" id="3.40.630.30">
    <property type="match status" value="1"/>
</dbReference>
<comment type="caution">
    <text evidence="2">The sequence shown here is derived from an EMBL/GenBank/DDBJ whole genome shotgun (WGS) entry which is preliminary data.</text>
</comment>
<sequence>METKQWQRQVGDQTFIISTDSSLISRDFVQASFADPAMYWATALDSQSLDTILKTSLWYAVYLQTQQSTTTSQEQGKLDPSALKQIGMGRLVTDHATIFFLTDVFVLPEYQGKGLAKWMMRCIKEGTDALPAVRRVMFMAKRAPHAIKFYEDALGAEVHDQENGEVVFMSTPH</sequence>
<gene>
    <name evidence="2" type="ORF">DIS24_g7742</name>
</gene>
<evidence type="ECO:0000313" key="3">
    <source>
        <dbReference type="Proteomes" id="UP001175001"/>
    </source>
</evidence>
<dbReference type="GO" id="GO:0016747">
    <property type="term" value="F:acyltransferase activity, transferring groups other than amino-acyl groups"/>
    <property type="evidence" value="ECO:0007669"/>
    <property type="project" value="InterPro"/>
</dbReference>
<dbReference type="InterPro" id="IPR016181">
    <property type="entry name" value="Acyl_CoA_acyltransferase"/>
</dbReference>
<evidence type="ECO:0000259" key="1">
    <source>
        <dbReference type="PROSITE" id="PS51186"/>
    </source>
</evidence>
<dbReference type="CDD" id="cd04301">
    <property type="entry name" value="NAT_SF"/>
    <property type="match status" value="1"/>
</dbReference>
<dbReference type="SUPFAM" id="SSF55729">
    <property type="entry name" value="Acyl-CoA N-acyltransferases (Nat)"/>
    <property type="match status" value="1"/>
</dbReference>
<name>A0AA39Y7H2_9PEZI</name>
<organism evidence="2 3">
    <name type="scientific">Lasiodiplodia hormozganensis</name>
    <dbReference type="NCBI Taxonomy" id="869390"/>
    <lineage>
        <taxon>Eukaryota</taxon>
        <taxon>Fungi</taxon>
        <taxon>Dikarya</taxon>
        <taxon>Ascomycota</taxon>
        <taxon>Pezizomycotina</taxon>
        <taxon>Dothideomycetes</taxon>
        <taxon>Dothideomycetes incertae sedis</taxon>
        <taxon>Botryosphaeriales</taxon>
        <taxon>Botryosphaeriaceae</taxon>
        <taxon>Lasiodiplodia</taxon>
    </lineage>
</organism>
<dbReference type="Pfam" id="PF13508">
    <property type="entry name" value="Acetyltransf_7"/>
    <property type="match status" value="1"/>
</dbReference>
<dbReference type="EMBL" id="JAUJDW010000049">
    <property type="protein sequence ID" value="KAK0647477.1"/>
    <property type="molecule type" value="Genomic_DNA"/>
</dbReference>